<dbReference type="Pfam" id="PF18075">
    <property type="entry name" value="FtsX_ECD"/>
    <property type="match status" value="1"/>
</dbReference>
<comment type="subcellular location">
    <subcellularLocation>
        <location evidence="2">Cell membrane</location>
        <topology evidence="2">Multi-pass membrane protein</topology>
    </subcellularLocation>
</comment>
<evidence type="ECO:0000259" key="14">
    <source>
        <dbReference type="Pfam" id="PF02687"/>
    </source>
</evidence>
<evidence type="ECO:0000256" key="10">
    <source>
        <dbReference type="ARBA" id="ARBA00023136"/>
    </source>
</evidence>
<keyword evidence="10 12" id="KW-0472">Membrane</keyword>
<evidence type="ECO:0000256" key="8">
    <source>
        <dbReference type="ARBA" id="ARBA00022692"/>
    </source>
</evidence>
<reference evidence="16 17" key="1">
    <citation type="submission" date="2016-10" db="EMBL/GenBank/DDBJ databases">
        <authorList>
            <person name="de Groot N.N."/>
        </authorList>
    </citation>
    <scope>NUCLEOTIDE SEQUENCE [LARGE SCALE GENOMIC DNA]</scope>
    <source>
        <strain evidence="16 17">CGMCC 4.3143</strain>
    </source>
</reference>
<keyword evidence="8 13" id="KW-0812">Transmembrane</keyword>
<evidence type="ECO:0000256" key="7">
    <source>
        <dbReference type="ARBA" id="ARBA00022618"/>
    </source>
</evidence>
<evidence type="ECO:0000256" key="11">
    <source>
        <dbReference type="ARBA" id="ARBA00023306"/>
    </source>
</evidence>
<accession>A0A1G7QZK0</accession>
<dbReference type="InterPro" id="IPR003838">
    <property type="entry name" value="ABC3_permease_C"/>
</dbReference>
<evidence type="ECO:0000256" key="6">
    <source>
        <dbReference type="ARBA" id="ARBA00022475"/>
    </source>
</evidence>
<dbReference type="Pfam" id="PF02687">
    <property type="entry name" value="FtsX"/>
    <property type="match status" value="1"/>
</dbReference>
<comment type="subunit">
    <text evidence="4">Forms a membrane-associated complex with FtsE.</text>
</comment>
<evidence type="ECO:0000256" key="2">
    <source>
        <dbReference type="ARBA" id="ARBA00004651"/>
    </source>
</evidence>
<evidence type="ECO:0000256" key="12">
    <source>
        <dbReference type="PIRNR" id="PIRNR003097"/>
    </source>
</evidence>
<evidence type="ECO:0000256" key="13">
    <source>
        <dbReference type="SAM" id="Phobius"/>
    </source>
</evidence>
<evidence type="ECO:0000256" key="3">
    <source>
        <dbReference type="ARBA" id="ARBA00007379"/>
    </source>
</evidence>
<evidence type="ECO:0000256" key="9">
    <source>
        <dbReference type="ARBA" id="ARBA00022989"/>
    </source>
</evidence>
<keyword evidence="7 12" id="KW-0132">Cell division</keyword>
<name>A0A1G7QZK0_PSEOR</name>
<keyword evidence="6 12" id="KW-1003">Cell membrane</keyword>
<dbReference type="GO" id="GO:0051301">
    <property type="term" value="P:cell division"/>
    <property type="evidence" value="ECO:0007669"/>
    <property type="project" value="UniProtKB-KW"/>
</dbReference>
<dbReference type="EMBL" id="FNBE01000008">
    <property type="protein sequence ID" value="SDG03917.1"/>
    <property type="molecule type" value="Genomic_DNA"/>
</dbReference>
<evidence type="ECO:0000259" key="15">
    <source>
        <dbReference type="Pfam" id="PF18075"/>
    </source>
</evidence>
<gene>
    <name evidence="16" type="ORF">SAMN05216377_108230</name>
</gene>
<dbReference type="RefSeq" id="WP_093084145.1">
    <property type="nucleotide sequence ID" value="NZ_FNBE01000008.1"/>
</dbReference>
<comment type="similarity">
    <text evidence="3 12">Belongs to the ABC-4 integral membrane protein family. FtsX subfamily.</text>
</comment>
<evidence type="ECO:0000313" key="17">
    <source>
        <dbReference type="Proteomes" id="UP000198967"/>
    </source>
</evidence>
<proteinExistence type="inferred from homology"/>
<dbReference type="GO" id="GO:0005886">
    <property type="term" value="C:plasma membrane"/>
    <property type="evidence" value="ECO:0007669"/>
    <property type="project" value="UniProtKB-SubCell"/>
</dbReference>
<dbReference type="PIRSF" id="PIRSF003097">
    <property type="entry name" value="FtsX"/>
    <property type="match status" value="1"/>
</dbReference>
<dbReference type="InterPro" id="IPR040690">
    <property type="entry name" value="FtsX_ECD"/>
</dbReference>
<dbReference type="AlphaFoldDB" id="A0A1G7QZK0"/>
<evidence type="ECO:0000256" key="4">
    <source>
        <dbReference type="ARBA" id="ARBA00011160"/>
    </source>
</evidence>
<comment type="function">
    <text evidence="1">Part of the ABC transporter FtsEX involved in cellular division.</text>
</comment>
<dbReference type="PANTHER" id="PTHR47755">
    <property type="entry name" value="CELL DIVISION PROTEIN FTSX"/>
    <property type="match status" value="1"/>
</dbReference>
<keyword evidence="11 12" id="KW-0131">Cell cycle</keyword>
<evidence type="ECO:0000256" key="5">
    <source>
        <dbReference type="ARBA" id="ARBA00021907"/>
    </source>
</evidence>
<dbReference type="NCBIfam" id="NF038346">
    <property type="entry name" value="FtsX_actino"/>
    <property type="match status" value="1"/>
</dbReference>
<feature type="transmembrane region" description="Helical" evidence="13">
    <location>
        <begin position="281"/>
        <end position="302"/>
    </location>
</feature>
<feature type="domain" description="ABC3 transporter permease C-terminal" evidence="14">
    <location>
        <begin position="182"/>
        <end position="294"/>
    </location>
</feature>
<feature type="domain" description="FtsX extracellular" evidence="15">
    <location>
        <begin position="57"/>
        <end position="159"/>
    </location>
</feature>
<dbReference type="InterPro" id="IPR047929">
    <property type="entry name" value="FtsX_actino"/>
</dbReference>
<protein>
    <recommendedName>
        <fullName evidence="5 12">Cell division protein FtsX</fullName>
    </recommendedName>
</protein>
<keyword evidence="9 13" id="KW-1133">Transmembrane helix</keyword>
<evidence type="ECO:0000313" key="16">
    <source>
        <dbReference type="EMBL" id="SDG03917.1"/>
    </source>
</evidence>
<dbReference type="STRING" id="366584.SAMN05216377_108230"/>
<organism evidence="16 17">
    <name type="scientific">Pseudonocardia oroxyli</name>
    <dbReference type="NCBI Taxonomy" id="366584"/>
    <lineage>
        <taxon>Bacteria</taxon>
        <taxon>Bacillati</taxon>
        <taxon>Actinomycetota</taxon>
        <taxon>Actinomycetes</taxon>
        <taxon>Pseudonocardiales</taxon>
        <taxon>Pseudonocardiaceae</taxon>
        <taxon>Pseudonocardia</taxon>
    </lineage>
</organism>
<dbReference type="InterPro" id="IPR004513">
    <property type="entry name" value="FtsX"/>
</dbReference>
<feature type="transmembrane region" description="Helical" evidence="13">
    <location>
        <begin position="181"/>
        <end position="204"/>
    </location>
</feature>
<sequence>MRTDFVLREVSTGLRRNVTMTVAMVLTTAISLLMVGTGLLAVKTIDATEALYSDRLEVRVALTQDVSTADADCTQPICAGLLSTLENSPLVDSVTYENQDQAYARFQELFAGQSVAELARPQSLPATLRVKLVEQNGSTEAGAAAVKQAMTDQVGVRTVIDQRDVVAKLFDFLGGVRNMTFALALVQAVAALMLISNTVQVSAYTRRTEVGVMRLVGATRWYTQLPFLVEAVITGVVGAVLAGVGLIVGKFAFIDSLLAGIAQNGVIPPVTLTDVITTSVYLVPIGALVAGVTGYITLRLYVKV</sequence>
<keyword evidence="17" id="KW-1185">Reference proteome</keyword>
<evidence type="ECO:0000256" key="1">
    <source>
        <dbReference type="ARBA" id="ARBA00003552"/>
    </source>
</evidence>
<dbReference type="PANTHER" id="PTHR47755:SF1">
    <property type="entry name" value="CELL DIVISION PROTEIN FTSX"/>
    <property type="match status" value="1"/>
</dbReference>
<dbReference type="Gene3D" id="3.30.70.3040">
    <property type="match status" value="1"/>
</dbReference>
<dbReference type="Proteomes" id="UP000198967">
    <property type="component" value="Unassembled WGS sequence"/>
</dbReference>
<feature type="transmembrane region" description="Helical" evidence="13">
    <location>
        <begin position="225"/>
        <end position="248"/>
    </location>
</feature>
<feature type="transmembrane region" description="Helical" evidence="13">
    <location>
        <begin position="21"/>
        <end position="42"/>
    </location>
</feature>
<dbReference type="OrthoDB" id="9812531at2"/>